<organism evidence="1 2">
    <name type="scientific">Peteryoungia desertarenae</name>
    <dbReference type="NCBI Taxonomy" id="1813451"/>
    <lineage>
        <taxon>Bacteria</taxon>
        <taxon>Pseudomonadati</taxon>
        <taxon>Pseudomonadota</taxon>
        <taxon>Alphaproteobacteria</taxon>
        <taxon>Hyphomicrobiales</taxon>
        <taxon>Rhizobiaceae</taxon>
        <taxon>Peteryoungia</taxon>
    </lineage>
</organism>
<evidence type="ECO:0000313" key="1">
    <source>
        <dbReference type="EMBL" id="QLF68076.1"/>
    </source>
</evidence>
<dbReference type="InterPro" id="IPR009579">
    <property type="entry name" value="DUF1192"/>
</dbReference>
<keyword evidence="2" id="KW-1185">Reference proteome</keyword>
<dbReference type="Proteomes" id="UP000308530">
    <property type="component" value="Chromosome"/>
</dbReference>
<accession>A0ABX6QHL1</accession>
<protein>
    <submittedName>
        <fullName evidence="1">DUF1192 domain-containing protein</fullName>
    </submittedName>
</protein>
<evidence type="ECO:0000313" key="2">
    <source>
        <dbReference type="Proteomes" id="UP000308530"/>
    </source>
</evidence>
<gene>
    <name evidence="1" type="ORF">FE840_000030</name>
</gene>
<name>A0ABX6QHL1_9HYPH</name>
<dbReference type="RefSeq" id="WP_138287894.1">
    <property type="nucleotide sequence ID" value="NZ_CP058350.1"/>
</dbReference>
<dbReference type="Pfam" id="PF06698">
    <property type="entry name" value="DUF1192"/>
    <property type="match status" value="1"/>
</dbReference>
<dbReference type="EMBL" id="CP058350">
    <property type="protein sequence ID" value="QLF68076.1"/>
    <property type="molecule type" value="Genomic_DNA"/>
</dbReference>
<proteinExistence type="predicted"/>
<sequence>MMLDEENKRRPTAHEIGCDLSAISADELRARIALLNAEISRINDEIVRKELGRKAADNLFGPKV</sequence>
<reference evidence="1 2" key="1">
    <citation type="submission" date="2020-06" db="EMBL/GenBank/DDBJ databases">
        <title>Genome sequence of Rhizobium sp strain ADMK78.</title>
        <authorList>
            <person name="Rahi P."/>
        </authorList>
    </citation>
    <scope>NUCLEOTIDE SEQUENCE [LARGE SCALE GENOMIC DNA]</scope>
    <source>
        <strain evidence="1 2">ADMK78</strain>
    </source>
</reference>